<dbReference type="Pfam" id="PF00076">
    <property type="entry name" value="RRM_1"/>
    <property type="match status" value="4"/>
</dbReference>
<dbReference type="GO" id="GO:0006364">
    <property type="term" value="P:rRNA processing"/>
    <property type="evidence" value="ECO:0007669"/>
    <property type="project" value="UniProtKB-KW"/>
</dbReference>
<dbReference type="Gene3D" id="3.30.70.330">
    <property type="match status" value="5"/>
</dbReference>
<dbReference type="InterPro" id="IPR035979">
    <property type="entry name" value="RBD_domain_sf"/>
</dbReference>
<keyword evidence="5" id="KW-0677">Repeat</keyword>
<keyword evidence="6 10" id="KW-0694">RNA-binding</keyword>
<organism evidence="13 14">
    <name type="scientific">Cercophora samala</name>
    <dbReference type="NCBI Taxonomy" id="330535"/>
    <lineage>
        <taxon>Eukaryota</taxon>
        <taxon>Fungi</taxon>
        <taxon>Dikarya</taxon>
        <taxon>Ascomycota</taxon>
        <taxon>Pezizomycotina</taxon>
        <taxon>Sordariomycetes</taxon>
        <taxon>Sordariomycetidae</taxon>
        <taxon>Sordariales</taxon>
        <taxon>Lasiosphaeriaceae</taxon>
        <taxon>Cercophora</taxon>
    </lineage>
</organism>
<evidence type="ECO:0000256" key="11">
    <source>
        <dbReference type="SAM" id="MobiDB-lite"/>
    </source>
</evidence>
<dbReference type="SUPFAM" id="SSF54928">
    <property type="entry name" value="RNA-binding domain, RBD"/>
    <property type="match status" value="4"/>
</dbReference>
<feature type="domain" description="RRM" evidence="12">
    <location>
        <begin position="306"/>
        <end position="382"/>
    </location>
</feature>
<evidence type="ECO:0000313" key="13">
    <source>
        <dbReference type="EMBL" id="KAK0670756.1"/>
    </source>
</evidence>
<dbReference type="PANTHER" id="PTHR48039:SF5">
    <property type="entry name" value="RNA-BINDING PROTEIN 28"/>
    <property type="match status" value="1"/>
</dbReference>
<reference evidence="13" key="1">
    <citation type="submission" date="2023-06" db="EMBL/GenBank/DDBJ databases">
        <title>Genome-scale phylogeny and comparative genomics of the fungal order Sordariales.</title>
        <authorList>
            <consortium name="Lawrence Berkeley National Laboratory"/>
            <person name="Hensen N."/>
            <person name="Bonometti L."/>
            <person name="Westerberg I."/>
            <person name="Brannstrom I.O."/>
            <person name="Guillou S."/>
            <person name="Cros-Aarteil S."/>
            <person name="Calhoun S."/>
            <person name="Haridas S."/>
            <person name="Kuo A."/>
            <person name="Mondo S."/>
            <person name="Pangilinan J."/>
            <person name="Riley R."/>
            <person name="Labutti K."/>
            <person name="Andreopoulos B."/>
            <person name="Lipzen A."/>
            <person name="Chen C."/>
            <person name="Yanf M."/>
            <person name="Daum C."/>
            <person name="Ng V."/>
            <person name="Clum A."/>
            <person name="Steindorff A."/>
            <person name="Ohm R."/>
            <person name="Martin F."/>
            <person name="Silar P."/>
            <person name="Natvig D."/>
            <person name="Lalanne C."/>
            <person name="Gautier V."/>
            <person name="Ament-Velasquez S.L."/>
            <person name="Kruys A."/>
            <person name="Hutchinson M.I."/>
            <person name="Powell A.J."/>
            <person name="Barry K."/>
            <person name="Miller A.N."/>
            <person name="Grigoriev I.V."/>
            <person name="Debuchy R."/>
            <person name="Gladieux P."/>
            <person name="Thoren M.H."/>
            <person name="Johannesson H."/>
        </authorList>
    </citation>
    <scope>NUCLEOTIDE SEQUENCE</scope>
    <source>
        <strain evidence="13">CBS 307.81</strain>
    </source>
</reference>
<dbReference type="InterPro" id="IPR012677">
    <property type="entry name" value="Nucleotide-bd_a/b_plait_sf"/>
</dbReference>
<evidence type="ECO:0000256" key="5">
    <source>
        <dbReference type="ARBA" id="ARBA00022737"/>
    </source>
</evidence>
<dbReference type="Proteomes" id="UP001174997">
    <property type="component" value="Unassembled WGS sequence"/>
</dbReference>
<comment type="function">
    <text evidence="9">Involved in pre-rRNA processing.</text>
</comment>
<protein>
    <recommendedName>
        <fullName evidence="3">Multiple RNA-binding domain-containing protein 1</fullName>
    </recommendedName>
</protein>
<keyword evidence="14" id="KW-1185">Reference proteome</keyword>
<evidence type="ECO:0000256" key="6">
    <source>
        <dbReference type="ARBA" id="ARBA00022884"/>
    </source>
</evidence>
<keyword evidence="7" id="KW-0539">Nucleus</keyword>
<evidence type="ECO:0000256" key="3">
    <source>
        <dbReference type="ARBA" id="ARBA00013428"/>
    </source>
</evidence>
<dbReference type="AlphaFoldDB" id="A0AA40DBR1"/>
<dbReference type="GO" id="GO:1990904">
    <property type="term" value="C:ribonucleoprotein complex"/>
    <property type="evidence" value="ECO:0007669"/>
    <property type="project" value="UniProtKB-KW"/>
</dbReference>
<dbReference type="GO" id="GO:0005634">
    <property type="term" value="C:nucleus"/>
    <property type="evidence" value="ECO:0007669"/>
    <property type="project" value="UniProtKB-SubCell"/>
</dbReference>
<dbReference type="PROSITE" id="PS50102">
    <property type="entry name" value="RRM"/>
    <property type="match status" value="4"/>
</dbReference>
<dbReference type="InterPro" id="IPR051945">
    <property type="entry name" value="RRM_MRD1_RNA_proc_ribogen"/>
</dbReference>
<sequence length="824" mass="90227">MESSRIFVKNLPPSISEADFRKHFSAQGREVTDVKLIPNRRIGFVGYKSHEDASKAVKYFNKSFIRMSRIGVDLAKPIEAAVPKSATQAAPVPSRDAAKATALVKSDAEPTEDDPSSKKRKRDLVDEADPKFQEYLEVMGHPTKKAKDGEAVGNNAFESETAAAIPSALIEGGESDDEYEDIPVRPKRPIEEAPTLALPVATRVAAIIPPAPSQPAEDAAREVPQVPVEATDDDWLRSRTNRLLDLVDPDDPGFPAQSVGAVPVATQVHHLSEAQAQATQEPDLAAESHVVVRTPEDAVKLIQKTARLFLRNLSYTVTEDNVRDHFSQFGELEEVHVPLDNRGQSKGFAMIRYASPEAALSAFQTDGTVFQGRIIHIIPAAAKRENKLDEFAISKLPLKKQQLLKKKAEAASSTFNWNSLFMSQDAVNTAVAERLGVSKHELLDPTDASAAVKQAIAETTVIQEAKAYFATHGVNIEAFKSQQRGDTSILVKNIKNATIEEIRTLFEEHGSVLRVLMPPSGTIAIVQFAQPAQCRTAFARKAYSRFKDGVLYLEKGPKGLFVDNVAQPADRPAGVQKVSASDLLERDDGEDQPETASLFVRNLNFSTTTEGLTNAFKPLDGFVSAQVKTKTDPKKPGQVLSMGFGFCAFRTKEQAQAAQKTMDGHVLDGHKLLVKASHRGLDAAEERRREDLAKKAGALRTKVVIKNLPFEASKKDVRALFSNYGKLVALRIPKKFNHSSRGFAFAEFSTAKEALNAITALKDTHLLGRRLVLDFAEAEDLDAEEQIEAMEKKMRGQVNKVALQQLTGTGRSKVNFGDNAEDEA</sequence>
<dbReference type="CDD" id="cd12568">
    <property type="entry name" value="RRM3_MRD1"/>
    <property type="match status" value="1"/>
</dbReference>
<accession>A0AA40DBR1</accession>
<evidence type="ECO:0000256" key="9">
    <source>
        <dbReference type="ARBA" id="ARBA00057379"/>
    </source>
</evidence>
<feature type="domain" description="RRM" evidence="12">
    <location>
        <begin position="4"/>
        <end position="77"/>
    </location>
</feature>
<evidence type="ECO:0000256" key="7">
    <source>
        <dbReference type="ARBA" id="ARBA00023242"/>
    </source>
</evidence>
<keyword evidence="8" id="KW-0687">Ribonucleoprotein</keyword>
<evidence type="ECO:0000256" key="2">
    <source>
        <dbReference type="ARBA" id="ARBA00008033"/>
    </source>
</evidence>
<dbReference type="GO" id="GO:0003729">
    <property type="term" value="F:mRNA binding"/>
    <property type="evidence" value="ECO:0007669"/>
    <property type="project" value="TreeGrafter"/>
</dbReference>
<feature type="region of interest" description="Disordered" evidence="11">
    <location>
        <begin position="83"/>
        <end position="127"/>
    </location>
</feature>
<dbReference type="InterPro" id="IPR034482">
    <property type="entry name" value="Mrd1_RRM3"/>
</dbReference>
<evidence type="ECO:0000256" key="1">
    <source>
        <dbReference type="ARBA" id="ARBA00004123"/>
    </source>
</evidence>
<dbReference type="SMART" id="SM00360">
    <property type="entry name" value="RRM"/>
    <property type="match status" value="5"/>
</dbReference>
<dbReference type="EMBL" id="JAULSY010000028">
    <property type="protein sequence ID" value="KAK0670756.1"/>
    <property type="molecule type" value="Genomic_DNA"/>
</dbReference>
<evidence type="ECO:0000256" key="8">
    <source>
        <dbReference type="ARBA" id="ARBA00023274"/>
    </source>
</evidence>
<dbReference type="CDD" id="cd12565">
    <property type="entry name" value="RRM1_MRD1"/>
    <property type="match status" value="1"/>
</dbReference>
<evidence type="ECO:0000256" key="4">
    <source>
        <dbReference type="ARBA" id="ARBA00022552"/>
    </source>
</evidence>
<gene>
    <name evidence="13" type="ORF">QBC41DRAFT_317280</name>
</gene>
<dbReference type="InterPro" id="IPR000504">
    <property type="entry name" value="RRM_dom"/>
</dbReference>
<comment type="similarity">
    <text evidence="2">Belongs to the RRM MRD1 family.</text>
</comment>
<keyword evidence="4" id="KW-0698">rRNA processing</keyword>
<comment type="subcellular location">
    <subcellularLocation>
        <location evidence="1">Nucleus</location>
    </subcellularLocation>
</comment>
<feature type="domain" description="RRM" evidence="12">
    <location>
        <begin position="701"/>
        <end position="778"/>
    </location>
</feature>
<feature type="domain" description="RRM" evidence="12">
    <location>
        <begin position="596"/>
        <end position="679"/>
    </location>
</feature>
<name>A0AA40DBR1_9PEZI</name>
<evidence type="ECO:0000256" key="10">
    <source>
        <dbReference type="PROSITE-ProRule" id="PRU00176"/>
    </source>
</evidence>
<dbReference type="FunFam" id="3.30.70.330:FF:000452">
    <property type="entry name" value="Multiple RNA-binding domain-containing protein 1"/>
    <property type="match status" value="1"/>
</dbReference>
<proteinExistence type="inferred from homology"/>
<comment type="caution">
    <text evidence="13">The sequence shown here is derived from an EMBL/GenBank/DDBJ whole genome shotgun (WGS) entry which is preliminary data.</text>
</comment>
<dbReference type="CDD" id="cd12319">
    <property type="entry name" value="RRM4_MRD1"/>
    <property type="match status" value="1"/>
</dbReference>
<evidence type="ECO:0000259" key="12">
    <source>
        <dbReference type="PROSITE" id="PS50102"/>
    </source>
</evidence>
<dbReference type="PANTHER" id="PTHR48039">
    <property type="entry name" value="RNA-BINDING MOTIF PROTEIN 14B"/>
    <property type="match status" value="1"/>
</dbReference>
<evidence type="ECO:0000313" key="14">
    <source>
        <dbReference type="Proteomes" id="UP001174997"/>
    </source>
</evidence>
<dbReference type="FunFam" id="3.30.70.330:FF:000247">
    <property type="entry name" value="Multiple RNA-binding domain-containing protein 1"/>
    <property type="match status" value="1"/>
</dbReference>